<gene>
    <name evidence="1" type="ORF">BV22DRAFT_1134269</name>
</gene>
<dbReference type="EMBL" id="MU266722">
    <property type="protein sequence ID" value="KAH7918874.1"/>
    <property type="molecule type" value="Genomic_DNA"/>
</dbReference>
<proteinExistence type="predicted"/>
<protein>
    <submittedName>
        <fullName evidence="1">Uncharacterized protein</fullName>
    </submittedName>
</protein>
<keyword evidence="2" id="KW-1185">Reference proteome</keyword>
<evidence type="ECO:0000313" key="2">
    <source>
        <dbReference type="Proteomes" id="UP000790709"/>
    </source>
</evidence>
<evidence type="ECO:0000313" key="1">
    <source>
        <dbReference type="EMBL" id="KAH7918874.1"/>
    </source>
</evidence>
<dbReference type="Proteomes" id="UP000790709">
    <property type="component" value="Unassembled WGS sequence"/>
</dbReference>
<accession>A0ACB8B0W6</accession>
<comment type="caution">
    <text evidence="1">The sequence shown here is derived from an EMBL/GenBank/DDBJ whole genome shotgun (WGS) entry which is preliminary data.</text>
</comment>
<name>A0ACB8B0W6_9AGAM</name>
<reference evidence="1" key="1">
    <citation type="journal article" date="2021" name="New Phytol.">
        <title>Evolutionary innovations through gain and loss of genes in the ectomycorrhizal Boletales.</title>
        <authorList>
            <person name="Wu G."/>
            <person name="Miyauchi S."/>
            <person name="Morin E."/>
            <person name="Kuo A."/>
            <person name="Drula E."/>
            <person name="Varga T."/>
            <person name="Kohler A."/>
            <person name="Feng B."/>
            <person name="Cao Y."/>
            <person name="Lipzen A."/>
            <person name="Daum C."/>
            <person name="Hundley H."/>
            <person name="Pangilinan J."/>
            <person name="Johnson J."/>
            <person name="Barry K."/>
            <person name="LaButti K."/>
            <person name="Ng V."/>
            <person name="Ahrendt S."/>
            <person name="Min B."/>
            <person name="Choi I.G."/>
            <person name="Park H."/>
            <person name="Plett J.M."/>
            <person name="Magnuson J."/>
            <person name="Spatafora J.W."/>
            <person name="Nagy L.G."/>
            <person name="Henrissat B."/>
            <person name="Grigoriev I.V."/>
            <person name="Yang Z.L."/>
            <person name="Xu J."/>
            <person name="Martin F.M."/>
        </authorList>
    </citation>
    <scope>NUCLEOTIDE SEQUENCE</scope>
    <source>
        <strain evidence="1">KUC20120723A-06</strain>
    </source>
</reference>
<organism evidence="1 2">
    <name type="scientific">Leucogyrophana mollusca</name>
    <dbReference type="NCBI Taxonomy" id="85980"/>
    <lineage>
        <taxon>Eukaryota</taxon>
        <taxon>Fungi</taxon>
        <taxon>Dikarya</taxon>
        <taxon>Basidiomycota</taxon>
        <taxon>Agaricomycotina</taxon>
        <taxon>Agaricomycetes</taxon>
        <taxon>Agaricomycetidae</taxon>
        <taxon>Boletales</taxon>
        <taxon>Boletales incertae sedis</taxon>
        <taxon>Leucogyrophana</taxon>
    </lineage>
</organism>
<sequence length="811" mass="93034">MSGQEGSDDERWDDPNFWKDPSNVFSTLPKHLRPEAIWSQEYAQVKITRDLQELFHVYDTLHGIVLAHEDTLRKRWTKRTRAKKRELLRTAWPGIPGGHAPDVTVIKEASGKSDYKSRLASQRTDFLLNFVNLEDLTDCNGSKFLSLLHFRAHLFPSEFAQHDHDNITFGVVATAIKRVYVDGCSLLCYGDRSTYGKMIMWAKTYDDGLDGLQLQAMGEALNVSDAILVYELQIKLLSVLLRASELLLRDVDLTDLAPQPPLPPPEILTLEGAETGWESIARQNNLRSYIHPEGFSFESLYAIADAEFNLARDHLIQIRTDPSYLAEYLEEHFNHRLEHSSVQTRPPVALLRNRAARQMLFDVYMDFGEWYIVLGCLKKARSTMERFKGSVSRGRAIPAEYQEELLNVRAFLFGIEKRFKQRFPVVLASSPPLRSHFEVQFLDNEWRKNKYTTRPSKDNDDLFNIVIILLQEDEVHRWKRTRLYDQLDTIMSKSPEQRERISHLLSRFLEHWGNVSDALGILERHRPKLDPELFEDMDVRYKKLRRELVGGFHNQDGTLQVGASAYPVDKYFYPKGPKTVTWAQDCDKVDEEFAAFWRNADRVMKPIIGHKLEKLVQEALRPYQGPKEPWANLVVRKKEKALIIPSPGALFTDIGHTPAPAPKPESAKAKVKRRGAPVLSHSTSGAEDEPSSVAEEAQEPVVAKLTVPNRVLKTWSSIFRMASDAELNQQRGSIPWSEILYAFAQLGWSAIKLRGSAWLFTNSERSFTCHSPHPGPSLDFWKARALGRRLTRRFGWTGESFAVKEQTEAER</sequence>